<dbReference type="GO" id="GO:0051301">
    <property type="term" value="P:cell division"/>
    <property type="evidence" value="ECO:0007669"/>
    <property type="project" value="UniProtKB-UniRule"/>
</dbReference>
<evidence type="ECO:0000313" key="13">
    <source>
        <dbReference type="Proteomes" id="UP000197138"/>
    </source>
</evidence>
<evidence type="ECO:0000256" key="9">
    <source>
        <dbReference type="SAM" id="Coils"/>
    </source>
</evidence>
<evidence type="ECO:0000313" key="12">
    <source>
        <dbReference type="EMBL" id="OWM84931.1"/>
    </source>
</evidence>
<dbReference type="InterPro" id="IPR038273">
    <property type="entry name" value="Ndc80_sf"/>
</dbReference>
<evidence type="ECO:0000256" key="2">
    <source>
        <dbReference type="ARBA" id="ARBA00022454"/>
    </source>
</evidence>
<feature type="domain" description="Kinetochore protein Ndc80 CH" evidence="11">
    <location>
        <begin position="57"/>
        <end position="161"/>
    </location>
</feature>
<evidence type="ECO:0000256" key="4">
    <source>
        <dbReference type="ARBA" id="ARBA00022776"/>
    </source>
</evidence>
<comment type="function">
    <text evidence="8">Acts as a component of the essential kinetochore-associated NDC80 complex, which is required for chromosome segregation and spindle checkpoint activity.</text>
</comment>
<dbReference type="GO" id="GO:0005634">
    <property type="term" value="C:nucleus"/>
    <property type="evidence" value="ECO:0007669"/>
    <property type="project" value="UniProtKB-SubCell"/>
</dbReference>
<feature type="coiled-coil region" evidence="9">
    <location>
        <begin position="203"/>
        <end position="370"/>
    </location>
</feature>
<evidence type="ECO:0000256" key="1">
    <source>
        <dbReference type="ARBA" id="ARBA00007050"/>
    </source>
</evidence>
<dbReference type="AlphaFoldDB" id="A0A218XKD8"/>
<comment type="similarity">
    <text evidence="1 8">Belongs to the NDC80/HEC1 family.</text>
</comment>
<keyword evidence="6 8" id="KW-0131">Cell cycle</keyword>
<gene>
    <name evidence="15" type="primary">LOC116205876</name>
    <name evidence="12" type="ORF">CDL15_Pgr027718</name>
</gene>
<evidence type="ECO:0000256" key="7">
    <source>
        <dbReference type="ARBA" id="ARBA00023328"/>
    </source>
</evidence>
<keyword evidence="8" id="KW-0539">Nucleus</keyword>
<dbReference type="EMBL" id="MTKT01001287">
    <property type="protein sequence ID" value="OWM84931.1"/>
    <property type="molecule type" value="Genomic_DNA"/>
</dbReference>
<proteinExistence type="inferred from homology"/>
<keyword evidence="8" id="KW-0995">Kinetochore</keyword>
<organism evidence="12 13">
    <name type="scientific">Punica granatum</name>
    <name type="common">Pomegranate</name>
    <dbReference type="NCBI Taxonomy" id="22663"/>
    <lineage>
        <taxon>Eukaryota</taxon>
        <taxon>Viridiplantae</taxon>
        <taxon>Streptophyta</taxon>
        <taxon>Embryophyta</taxon>
        <taxon>Tracheophyta</taxon>
        <taxon>Spermatophyta</taxon>
        <taxon>Magnoliopsida</taxon>
        <taxon>eudicotyledons</taxon>
        <taxon>Gunneridae</taxon>
        <taxon>Pentapetalae</taxon>
        <taxon>rosids</taxon>
        <taxon>malvids</taxon>
        <taxon>Myrtales</taxon>
        <taxon>Lythraceae</taxon>
        <taxon>Punica</taxon>
    </lineage>
</organism>
<dbReference type="RefSeq" id="XP_031394429.1">
    <property type="nucleotide sequence ID" value="XM_031538569.1"/>
</dbReference>
<sequence>MKARGRGRGRPKQSFIPPPPPSLDLRQYGGGRDSDASFASSRPSSIGVGRSTAAADLVNDRSYQQSAVRAINAYLSSHSFPHLIKTTFPSAKDITSIVNFIISQLDYPNPKMEDDLPFILKSLNCPFKITKSALRTPATPHAWPGFVAVLHWLVQIAMYNEDLASNQSSFAHENSMYEYALQSYLHFIRGDDDSVEALDGDFMKKLEQERDNVVEKVKGLERDADELKARMEKQSTDLPKKEEEKSVLEADVKKFNTMIEKINLQMSVLEKDLEEKEKELRTKVEERKRICEENEGLKKTVQSQTFNTRDAERMKKEMQAVEREIAEAGIERNSFEEKCWDLDSTIGHKLKELEELAKECNKTIRKLKLGSNLQYVLNPSGTTPAEVMGIDYKSTITPALDSHTDEINKSSVVKLEEMIALQRQLKENFARIEEKRNRVAALHSRIEELEARLNSLKKETQEYVHRCALEAKKITEEIRTEAHNMGIVEREAAEVLKASELKLQDAIKESEEETQRCALELLAMVDSVSEYKEYVEGKISEMKQSLTDTAKSVSEAYKASLPALLAQSLCSNKQ</sequence>
<protein>
    <recommendedName>
        <fullName evidence="8">Kinetochore protein NDC80</fullName>
    </recommendedName>
</protein>
<dbReference type="Pfam" id="PF03801">
    <property type="entry name" value="Ndc80_HEC"/>
    <property type="match status" value="1"/>
</dbReference>
<keyword evidence="7 8" id="KW-0137">Centromere</keyword>
<evidence type="ECO:0000256" key="3">
    <source>
        <dbReference type="ARBA" id="ARBA00022618"/>
    </source>
</evidence>
<dbReference type="Proteomes" id="UP000515151">
    <property type="component" value="Chromosome 4"/>
</dbReference>
<dbReference type="GO" id="GO:0031262">
    <property type="term" value="C:Ndc80 complex"/>
    <property type="evidence" value="ECO:0007669"/>
    <property type="project" value="UniProtKB-UniRule"/>
</dbReference>
<dbReference type="OrthoDB" id="7459479at2759"/>
<reference evidence="12" key="2">
    <citation type="submission" date="2017-06" db="EMBL/GenBank/DDBJ databases">
        <title>The pomegranate genome and the genomics of punicalagin biosynthesis.</title>
        <authorList>
            <person name="Xu C."/>
        </authorList>
    </citation>
    <scope>NUCLEOTIDE SEQUENCE [LARGE SCALE GENOMIC DNA]</scope>
    <source>
        <tissue evidence="12">Fresh leaf</tissue>
    </source>
</reference>
<feature type="compositionally biased region" description="Low complexity" evidence="10">
    <location>
        <begin position="36"/>
        <end position="45"/>
    </location>
</feature>
<keyword evidence="5 9" id="KW-0175">Coiled coil</keyword>
<reference evidence="15" key="4">
    <citation type="submission" date="2025-04" db="UniProtKB">
        <authorList>
            <consortium name="RefSeq"/>
        </authorList>
    </citation>
    <scope>IDENTIFICATION</scope>
    <source>
        <tissue evidence="15">Leaf</tissue>
    </source>
</reference>
<evidence type="ECO:0000313" key="15">
    <source>
        <dbReference type="RefSeq" id="XP_031394429.1"/>
    </source>
</evidence>
<evidence type="ECO:0000313" key="14">
    <source>
        <dbReference type="Proteomes" id="UP000515151"/>
    </source>
</evidence>
<feature type="compositionally biased region" description="Basic residues" evidence="10">
    <location>
        <begin position="1"/>
        <end position="11"/>
    </location>
</feature>
<evidence type="ECO:0000256" key="6">
    <source>
        <dbReference type="ARBA" id="ARBA00023306"/>
    </source>
</evidence>
<evidence type="ECO:0000256" key="5">
    <source>
        <dbReference type="ARBA" id="ARBA00023054"/>
    </source>
</evidence>
<dbReference type="PANTHER" id="PTHR46681:SF1">
    <property type="entry name" value="KINETOCHORE PROTEIN NDC80 HOMOLOG"/>
    <property type="match status" value="1"/>
</dbReference>
<feature type="coiled-coil region" evidence="9">
    <location>
        <begin position="415"/>
        <end position="466"/>
    </location>
</feature>
<dbReference type="GeneID" id="116205876"/>
<evidence type="ECO:0000256" key="8">
    <source>
        <dbReference type="RuleBase" id="RU368072"/>
    </source>
</evidence>
<name>A0A218XKD8_PUNGR</name>
<comment type="subunit">
    <text evidence="8">Component of the NDC80 complex.</text>
</comment>
<keyword evidence="2 8" id="KW-0158">Chromosome</keyword>
<reference evidence="13" key="1">
    <citation type="journal article" date="2017" name="Plant J.">
        <title>The pomegranate (Punica granatum L.) genome and the genomics of punicalagin biosynthesis.</title>
        <authorList>
            <person name="Qin G."/>
            <person name="Xu C."/>
            <person name="Ming R."/>
            <person name="Tang H."/>
            <person name="Guyot R."/>
            <person name="Kramer E.M."/>
            <person name="Hu Y."/>
            <person name="Yi X."/>
            <person name="Qi Y."/>
            <person name="Xu X."/>
            <person name="Gao Z."/>
            <person name="Pan H."/>
            <person name="Jian J."/>
            <person name="Tian Y."/>
            <person name="Yue Z."/>
            <person name="Xu Y."/>
        </authorList>
    </citation>
    <scope>NUCLEOTIDE SEQUENCE [LARGE SCALE GENOMIC DNA]</scope>
    <source>
        <strain evidence="13">cv. Dabenzi</strain>
    </source>
</reference>
<keyword evidence="3 8" id="KW-0132">Cell division</keyword>
<dbReference type="PANTHER" id="PTHR46681">
    <property type="entry name" value="KINETOCHORE PROTEIN NDC80 HOMOLOG"/>
    <property type="match status" value="1"/>
</dbReference>
<feature type="region of interest" description="Disordered" evidence="10">
    <location>
        <begin position="1"/>
        <end position="48"/>
    </location>
</feature>
<dbReference type="InterPro" id="IPR055260">
    <property type="entry name" value="Ndc80_CH"/>
</dbReference>
<reference evidence="14" key="3">
    <citation type="journal article" date="2020" name="Plant Biotechnol. J.">
        <title>The pomegranate (Punica granatum L.) draft genome dissects genetic divergence between soft- and hard-seeded cultivars.</title>
        <authorList>
            <person name="Luo X."/>
            <person name="Li H."/>
            <person name="Wu Z."/>
            <person name="Yao W."/>
            <person name="Zhao P."/>
            <person name="Cao D."/>
            <person name="Yu H."/>
            <person name="Li K."/>
            <person name="Poudel K."/>
            <person name="Zhao D."/>
            <person name="Zhang F."/>
            <person name="Xia X."/>
            <person name="Chen L."/>
            <person name="Wang Q."/>
            <person name="Jing D."/>
            <person name="Cao S."/>
        </authorList>
    </citation>
    <scope>NUCLEOTIDE SEQUENCE [LARGE SCALE GENOMIC DNA]</scope>
</reference>
<dbReference type="InterPro" id="IPR055307">
    <property type="entry name" value="NDC80_plants"/>
</dbReference>
<dbReference type="GO" id="GO:0051315">
    <property type="term" value="P:attachment of mitotic spindle microtubules to kinetochore"/>
    <property type="evidence" value="ECO:0007669"/>
    <property type="project" value="UniProtKB-UniRule"/>
</dbReference>
<evidence type="ECO:0000259" key="11">
    <source>
        <dbReference type="Pfam" id="PF03801"/>
    </source>
</evidence>
<keyword evidence="4 8" id="KW-0498">Mitosis</keyword>
<keyword evidence="14" id="KW-1185">Reference proteome</keyword>
<comment type="subcellular location">
    <subcellularLocation>
        <location evidence="8">Chromosome</location>
        <location evidence="8">Centromere</location>
        <location evidence="8">Kinetochore</location>
    </subcellularLocation>
    <subcellularLocation>
        <location evidence="8">Nucleus</location>
    </subcellularLocation>
</comment>
<accession>A0A218XKD8</accession>
<dbReference type="Gene3D" id="1.10.418.30">
    <property type="entry name" value="Ncd80 complex, Ncd80 subunit"/>
    <property type="match status" value="1"/>
</dbReference>
<dbReference type="Proteomes" id="UP000197138">
    <property type="component" value="Unassembled WGS sequence"/>
</dbReference>
<evidence type="ECO:0000256" key="10">
    <source>
        <dbReference type="SAM" id="MobiDB-lite"/>
    </source>
</evidence>